<keyword evidence="3" id="KW-0804">Transcription</keyword>
<dbReference type="PRINTS" id="PR00033">
    <property type="entry name" value="HTHASNC"/>
</dbReference>
<keyword evidence="1" id="KW-0805">Transcription regulation</keyword>
<feature type="domain" description="HTH marR-type" evidence="4">
    <location>
        <begin position="1"/>
        <end position="137"/>
    </location>
</feature>
<protein>
    <recommendedName>
        <fullName evidence="4">HTH marR-type domain-containing protein</fullName>
    </recommendedName>
</protein>
<evidence type="ECO:0000256" key="1">
    <source>
        <dbReference type="ARBA" id="ARBA00023015"/>
    </source>
</evidence>
<evidence type="ECO:0000256" key="3">
    <source>
        <dbReference type="ARBA" id="ARBA00023163"/>
    </source>
</evidence>
<keyword evidence="2" id="KW-0238">DNA-binding</keyword>
<dbReference type="InterPro" id="IPR036390">
    <property type="entry name" value="WH_DNA-bd_sf"/>
</dbReference>
<evidence type="ECO:0000259" key="4">
    <source>
        <dbReference type="PROSITE" id="PS50995"/>
    </source>
</evidence>
<dbReference type="EMBL" id="BKAQ01000019">
    <property type="protein sequence ID" value="GEP82966.1"/>
    <property type="molecule type" value="Genomic_DNA"/>
</dbReference>
<comment type="caution">
    <text evidence="5">The sequence shown here is derived from an EMBL/GenBank/DDBJ whole genome shotgun (WGS) entry which is preliminary data.</text>
</comment>
<organism evidence="5 6">
    <name type="scientific">Staphylococcus kloosii</name>
    <dbReference type="NCBI Taxonomy" id="29384"/>
    <lineage>
        <taxon>Bacteria</taxon>
        <taxon>Bacillati</taxon>
        <taxon>Bacillota</taxon>
        <taxon>Bacilli</taxon>
        <taxon>Bacillales</taxon>
        <taxon>Staphylococcaceae</taxon>
        <taxon>Staphylococcus</taxon>
    </lineage>
</organism>
<dbReference type="GeneID" id="69903805"/>
<dbReference type="InterPro" id="IPR036388">
    <property type="entry name" value="WH-like_DNA-bd_sf"/>
</dbReference>
<dbReference type="RefSeq" id="WP_103294833.1">
    <property type="nucleotide sequence ID" value="NZ_BKAQ01000019.1"/>
</dbReference>
<keyword evidence="6" id="KW-1185">Reference proteome</keyword>
<dbReference type="Pfam" id="PF01047">
    <property type="entry name" value="MarR"/>
    <property type="match status" value="1"/>
</dbReference>
<name>A0ABQ0XNH7_9STAP</name>
<reference evidence="5 6" key="1">
    <citation type="submission" date="2019-07" db="EMBL/GenBank/DDBJ databases">
        <title>Whole genome shotgun sequence of Staphylococcus kloosii NBRC 109624.</title>
        <authorList>
            <person name="Hosoyama A."/>
            <person name="Uohara A."/>
            <person name="Ohji S."/>
            <person name="Ichikawa N."/>
        </authorList>
    </citation>
    <scope>NUCLEOTIDE SEQUENCE [LARGE SCALE GENOMIC DNA]</scope>
    <source>
        <strain evidence="5 6">NBRC 109624</strain>
    </source>
</reference>
<dbReference type="Gene3D" id="1.10.10.10">
    <property type="entry name" value="Winged helix-like DNA-binding domain superfamily/Winged helix DNA-binding domain"/>
    <property type="match status" value="1"/>
</dbReference>
<gene>
    <name evidence="5" type="ORF">SKL01_21440</name>
</gene>
<evidence type="ECO:0000256" key="2">
    <source>
        <dbReference type="ARBA" id="ARBA00023125"/>
    </source>
</evidence>
<dbReference type="InterPro" id="IPR000835">
    <property type="entry name" value="HTH_MarR-typ"/>
</dbReference>
<dbReference type="PANTHER" id="PTHR42756">
    <property type="entry name" value="TRANSCRIPTIONAL REGULATOR, MARR"/>
    <property type="match status" value="1"/>
</dbReference>
<dbReference type="SUPFAM" id="SSF46785">
    <property type="entry name" value="Winged helix' DNA-binding domain"/>
    <property type="match status" value="1"/>
</dbReference>
<sequence>MDSNKYEQFNKLHLAYIEISKSINEVLEEQGINISREQLGVFKLLIQHKQLTLKEIAAKQGVFKTAISKRVKKLEEHGYIKRISSNDKREKLIVLTSKGLKFYENRQLLLYEGMEKKLNICEDDLVTLTESIQKINGILN</sequence>
<dbReference type="PANTHER" id="PTHR42756:SF1">
    <property type="entry name" value="TRANSCRIPTIONAL REPRESSOR OF EMRAB OPERON"/>
    <property type="match status" value="1"/>
</dbReference>
<accession>A0ABQ0XNH7</accession>
<dbReference type="Proteomes" id="UP000321040">
    <property type="component" value="Unassembled WGS sequence"/>
</dbReference>
<dbReference type="InterPro" id="IPR000485">
    <property type="entry name" value="AsnC-type_HTH_dom"/>
</dbReference>
<evidence type="ECO:0000313" key="6">
    <source>
        <dbReference type="Proteomes" id="UP000321040"/>
    </source>
</evidence>
<proteinExistence type="predicted"/>
<dbReference type="SMART" id="SM00347">
    <property type="entry name" value="HTH_MARR"/>
    <property type="match status" value="1"/>
</dbReference>
<evidence type="ECO:0000313" key="5">
    <source>
        <dbReference type="EMBL" id="GEP82966.1"/>
    </source>
</evidence>
<dbReference type="PROSITE" id="PS50995">
    <property type="entry name" value="HTH_MARR_2"/>
    <property type="match status" value="1"/>
</dbReference>